<comment type="caution">
    <text evidence="4">The sequence shown here is derived from an EMBL/GenBank/DDBJ whole genome shotgun (WGS) entry which is preliminary data.</text>
</comment>
<keyword evidence="2" id="KW-0863">Zinc-finger</keyword>
<dbReference type="AlphaFoldDB" id="A0A6S7GAR6"/>
<dbReference type="InterPro" id="IPR000306">
    <property type="entry name" value="Znf_FYVE"/>
</dbReference>
<dbReference type="InterPro" id="IPR011989">
    <property type="entry name" value="ARM-like"/>
</dbReference>
<dbReference type="SMART" id="SM00185">
    <property type="entry name" value="ARM"/>
    <property type="match status" value="5"/>
</dbReference>
<dbReference type="Proteomes" id="UP001152795">
    <property type="component" value="Unassembled WGS sequence"/>
</dbReference>
<dbReference type="InterPro" id="IPR011011">
    <property type="entry name" value="Znf_FYVE_PHD"/>
</dbReference>
<accession>A0A6S7GAR6</accession>
<keyword evidence="1" id="KW-0479">Metal-binding</keyword>
<dbReference type="Pfam" id="PF01363">
    <property type="entry name" value="FYVE"/>
    <property type="match status" value="1"/>
</dbReference>
<dbReference type="GO" id="GO:0008270">
    <property type="term" value="F:zinc ion binding"/>
    <property type="evidence" value="ECO:0007669"/>
    <property type="project" value="UniProtKB-KW"/>
</dbReference>
<dbReference type="InterPro" id="IPR052113">
    <property type="entry name" value="FYVE-type_Zinc_Finger"/>
</dbReference>
<name>A0A6S7GAR6_PARCT</name>
<evidence type="ECO:0000313" key="4">
    <source>
        <dbReference type="EMBL" id="CAB3988855.1"/>
    </source>
</evidence>
<evidence type="ECO:0000256" key="1">
    <source>
        <dbReference type="ARBA" id="ARBA00022723"/>
    </source>
</evidence>
<evidence type="ECO:0000313" key="5">
    <source>
        <dbReference type="Proteomes" id="UP001152795"/>
    </source>
</evidence>
<evidence type="ECO:0000256" key="3">
    <source>
        <dbReference type="ARBA" id="ARBA00022833"/>
    </source>
</evidence>
<reference evidence="4" key="1">
    <citation type="submission" date="2020-04" db="EMBL/GenBank/DDBJ databases">
        <authorList>
            <person name="Alioto T."/>
            <person name="Alioto T."/>
            <person name="Gomez Garrido J."/>
        </authorList>
    </citation>
    <scope>NUCLEOTIDE SEQUENCE</scope>
    <source>
        <strain evidence="4">A484AB</strain>
    </source>
</reference>
<organism evidence="4 5">
    <name type="scientific">Paramuricea clavata</name>
    <name type="common">Red gorgonian</name>
    <name type="synonym">Violescent sea-whip</name>
    <dbReference type="NCBI Taxonomy" id="317549"/>
    <lineage>
        <taxon>Eukaryota</taxon>
        <taxon>Metazoa</taxon>
        <taxon>Cnidaria</taxon>
        <taxon>Anthozoa</taxon>
        <taxon>Octocorallia</taxon>
        <taxon>Malacalcyonacea</taxon>
        <taxon>Plexauridae</taxon>
        <taxon>Paramuricea</taxon>
    </lineage>
</organism>
<sequence>MASFGSEGNEVVVRIGDIKISPATTEGASNVFSPTPFILTRTKWVPDSEASFCVMCNERFTQVRRRHHCRDCGKVLCAKCCFEKIILPQYGEEEPTRVCNACFPISNMIAQARSMQMAPRLEAAKNLAEVSGQQNELKKVVESGGVQAIIHLAQTNITDVKEAVADGLNNLALHPPLHTMIVQCGGIKAICSILSSSTDSHSQALIKALSTLKLISKSDKLKILVVAEGALTPLMALCMSSDSTVTILSLTTLGIVLESPVNVASFTENFKNGLQTILRLTKLNDEKIQEVALRVLALLACGTPEQRRRLVEEDNYGGKCIQNTLKRRPKNLEVYTNGACLIANLAVSADVQSSLMDCIDLVCNLMTSHAENLNIQIHVSRAVANFSKHKENGRFLISHLPQIIRVHVNCDKRVVKANGIRAIFYLLEYQSEKTIIALTKEGISGFLNGLLQFPGTVSAARETLLKHVPEMSKPM</sequence>
<dbReference type="PANTHER" id="PTHR39490">
    <property type="entry name" value="ARRESTIN DOMAIN-CONTAINING PROTEIN D"/>
    <property type="match status" value="1"/>
</dbReference>
<dbReference type="PROSITE" id="PS50176">
    <property type="entry name" value="ARM_REPEAT"/>
    <property type="match status" value="1"/>
</dbReference>
<dbReference type="SMART" id="SM00064">
    <property type="entry name" value="FYVE"/>
    <property type="match status" value="1"/>
</dbReference>
<proteinExistence type="predicted"/>
<keyword evidence="5" id="KW-1185">Reference proteome</keyword>
<keyword evidence="3" id="KW-0862">Zinc</keyword>
<gene>
    <name evidence="4" type="ORF">PACLA_8A030010</name>
</gene>
<dbReference type="SUPFAM" id="SSF48371">
    <property type="entry name" value="ARM repeat"/>
    <property type="match status" value="1"/>
</dbReference>
<dbReference type="InterPro" id="IPR016024">
    <property type="entry name" value="ARM-type_fold"/>
</dbReference>
<dbReference type="InterPro" id="IPR013083">
    <property type="entry name" value="Znf_RING/FYVE/PHD"/>
</dbReference>
<dbReference type="EMBL" id="CACRXK020001394">
    <property type="protein sequence ID" value="CAB3988855.1"/>
    <property type="molecule type" value="Genomic_DNA"/>
</dbReference>
<dbReference type="OrthoDB" id="5872154at2759"/>
<dbReference type="Gene3D" id="3.30.40.10">
    <property type="entry name" value="Zinc/RING finger domain, C3HC4 (zinc finger)"/>
    <property type="match status" value="1"/>
</dbReference>
<dbReference type="Gene3D" id="1.25.10.10">
    <property type="entry name" value="Leucine-rich Repeat Variant"/>
    <property type="match status" value="1"/>
</dbReference>
<evidence type="ECO:0000256" key="2">
    <source>
        <dbReference type="ARBA" id="ARBA00022771"/>
    </source>
</evidence>
<dbReference type="InterPro" id="IPR017455">
    <property type="entry name" value="Znf_FYVE-rel"/>
</dbReference>
<protein>
    <submittedName>
        <fullName evidence="4">Zinc finger FYVE domain-containing 21</fullName>
    </submittedName>
</protein>
<dbReference type="SUPFAM" id="SSF57903">
    <property type="entry name" value="FYVE/PHD zinc finger"/>
    <property type="match status" value="1"/>
</dbReference>
<dbReference type="InterPro" id="IPR000225">
    <property type="entry name" value="Armadillo"/>
</dbReference>
<dbReference type="PANTHER" id="PTHR39490:SF9">
    <property type="entry name" value="FYVE-TYPE DOMAIN-CONTAINING PROTEIN"/>
    <property type="match status" value="1"/>
</dbReference>
<dbReference type="PROSITE" id="PS50178">
    <property type="entry name" value="ZF_FYVE"/>
    <property type="match status" value="1"/>
</dbReference>